<proteinExistence type="predicted"/>
<name>A0A067MSE1_BOTB1</name>
<evidence type="ECO:0000313" key="2">
    <source>
        <dbReference type="Proteomes" id="UP000027195"/>
    </source>
</evidence>
<keyword evidence="2" id="KW-1185">Reference proteome</keyword>
<protein>
    <submittedName>
        <fullName evidence="1">Uncharacterized protein</fullName>
    </submittedName>
</protein>
<sequence length="111" mass="12524">MPLPLSLNPEPYLILSGRRLYTGTHSHQSQPYETYISSTTHTAIPHDDSFDGHIRSTKVRVPRTSCAHLAAERLRAHGSRRALWRTTTTTLGFSFTSSRNARHAWPSRRGA</sequence>
<evidence type="ECO:0000313" key="1">
    <source>
        <dbReference type="EMBL" id="KDQ17625.1"/>
    </source>
</evidence>
<reference evidence="2" key="1">
    <citation type="journal article" date="2014" name="Proc. Natl. Acad. Sci. U.S.A.">
        <title>Extensive sampling of basidiomycete genomes demonstrates inadequacy of the white-rot/brown-rot paradigm for wood decay fungi.</title>
        <authorList>
            <person name="Riley R."/>
            <person name="Salamov A.A."/>
            <person name="Brown D.W."/>
            <person name="Nagy L.G."/>
            <person name="Floudas D."/>
            <person name="Held B.W."/>
            <person name="Levasseur A."/>
            <person name="Lombard V."/>
            <person name="Morin E."/>
            <person name="Otillar R."/>
            <person name="Lindquist E.A."/>
            <person name="Sun H."/>
            <person name="LaButti K.M."/>
            <person name="Schmutz J."/>
            <person name="Jabbour D."/>
            <person name="Luo H."/>
            <person name="Baker S.E."/>
            <person name="Pisabarro A.G."/>
            <person name="Walton J.D."/>
            <person name="Blanchette R.A."/>
            <person name="Henrissat B."/>
            <person name="Martin F."/>
            <person name="Cullen D."/>
            <person name="Hibbett D.S."/>
            <person name="Grigoriev I.V."/>
        </authorList>
    </citation>
    <scope>NUCLEOTIDE SEQUENCE [LARGE SCALE GENOMIC DNA]</scope>
    <source>
        <strain evidence="2">FD-172 SS1</strain>
    </source>
</reference>
<dbReference type="EMBL" id="KL198023">
    <property type="protein sequence ID" value="KDQ17625.1"/>
    <property type="molecule type" value="Genomic_DNA"/>
</dbReference>
<organism evidence="1 2">
    <name type="scientific">Botryobasidium botryosum (strain FD-172 SS1)</name>
    <dbReference type="NCBI Taxonomy" id="930990"/>
    <lineage>
        <taxon>Eukaryota</taxon>
        <taxon>Fungi</taxon>
        <taxon>Dikarya</taxon>
        <taxon>Basidiomycota</taxon>
        <taxon>Agaricomycotina</taxon>
        <taxon>Agaricomycetes</taxon>
        <taxon>Cantharellales</taxon>
        <taxon>Botryobasidiaceae</taxon>
        <taxon>Botryobasidium</taxon>
    </lineage>
</organism>
<gene>
    <name evidence="1" type="ORF">BOTBODRAFT_29800</name>
</gene>
<dbReference type="Proteomes" id="UP000027195">
    <property type="component" value="Unassembled WGS sequence"/>
</dbReference>
<dbReference type="AlphaFoldDB" id="A0A067MSE1"/>
<feature type="non-terminal residue" evidence="1">
    <location>
        <position position="111"/>
    </location>
</feature>
<dbReference type="HOGENOM" id="CLU_2164298_0_0_1"/>
<dbReference type="InParanoid" id="A0A067MSE1"/>
<accession>A0A067MSE1</accession>